<evidence type="ECO:0000256" key="1">
    <source>
        <dbReference type="ARBA" id="ARBA00022603"/>
    </source>
</evidence>
<dbReference type="eggNOG" id="COG2226">
    <property type="taxonomic scope" value="Bacteria"/>
</dbReference>
<dbReference type="GO" id="GO:0032259">
    <property type="term" value="P:methylation"/>
    <property type="evidence" value="ECO:0007669"/>
    <property type="project" value="UniProtKB-KW"/>
</dbReference>
<dbReference type="HOGENOM" id="CLU_060397_1_0_11"/>
<sequence length="213" mass="22730">MPAIDASRLHTTARAYDAIAPQYVALVGDGLARLPLDRAIVEAFAGLVRQAGPGPVGDLGCGPGYLAAHLRDLGLDVFGVDLSEALIAHARERYPDLPFSVGSMAALDVADGTLGGIVSWYSLIHAAPADVPVYLAEFHRVLAPGGQLLLGFFESGGEPLSPFAHKVTTAYRWPIDRLAGLAGAAGFEEVGRMLRQPLENERFQHGRLLLRKR</sequence>
<dbReference type="GO" id="GO:0017000">
    <property type="term" value="P:antibiotic biosynthetic process"/>
    <property type="evidence" value="ECO:0007669"/>
    <property type="project" value="UniProtKB-ARBA"/>
</dbReference>
<name>A0A089X6K7_STRGA</name>
<accession>A0A089X6K7</accession>
<keyword evidence="1 4" id="KW-0489">Methyltransferase</keyword>
<dbReference type="EMBL" id="CP009438">
    <property type="protein sequence ID" value="AIR96709.1"/>
    <property type="molecule type" value="Genomic_DNA"/>
</dbReference>
<evidence type="ECO:0000313" key="4">
    <source>
        <dbReference type="EMBL" id="AIR96709.1"/>
    </source>
</evidence>
<dbReference type="Gene3D" id="3.40.50.150">
    <property type="entry name" value="Vaccinia Virus protein VP39"/>
    <property type="match status" value="1"/>
</dbReference>
<evidence type="ECO:0000259" key="3">
    <source>
        <dbReference type="Pfam" id="PF13649"/>
    </source>
</evidence>
<evidence type="ECO:0000313" key="5">
    <source>
        <dbReference type="Proteomes" id="UP000029482"/>
    </source>
</evidence>
<evidence type="ECO:0000256" key="2">
    <source>
        <dbReference type="ARBA" id="ARBA00022679"/>
    </source>
</evidence>
<proteinExistence type="predicted"/>
<dbReference type="PANTHER" id="PTHR43861:SF1">
    <property type="entry name" value="TRANS-ACONITATE 2-METHYLTRANSFERASE"/>
    <property type="match status" value="1"/>
</dbReference>
<protein>
    <submittedName>
        <fullName evidence="4">Methyltransferase</fullName>
    </submittedName>
</protein>
<dbReference type="PANTHER" id="PTHR43861">
    <property type="entry name" value="TRANS-ACONITATE 2-METHYLTRANSFERASE-RELATED"/>
    <property type="match status" value="1"/>
</dbReference>
<dbReference type="Proteomes" id="UP000029482">
    <property type="component" value="Chromosome"/>
</dbReference>
<dbReference type="InterPro" id="IPR029063">
    <property type="entry name" value="SAM-dependent_MTases_sf"/>
</dbReference>
<dbReference type="KEGG" id="sgu:SGLAU_03405"/>
<dbReference type="Pfam" id="PF13649">
    <property type="entry name" value="Methyltransf_25"/>
    <property type="match status" value="1"/>
</dbReference>
<gene>
    <name evidence="4" type="ORF">SGLAU_03405</name>
</gene>
<dbReference type="GO" id="GO:0008168">
    <property type="term" value="F:methyltransferase activity"/>
    <property type="evidence" value="ECO:0007669"/>
    <property type="project" value="UniProtKB-KW"/>
</dbReference>
<feature type="domain" description="Methyltransferase" evidence="3">
    <location>
        <begin position="58"/>
        <end position="146"/>
    </location>
</feature>
<keyword evidence="5" id="KW-1185">Reference proteome</keyword>
<dbReference type="AlphaFoldDB" id="A0A089X6K7"/>
<keyword evidence="2 4" id="KW-0808">Transferase</keyword>
<organism evidence="4 5">
    <name type="scientific">Streptomyces glaucescens</name>
    <dbReference type="NCBI Taxonomy" id="1907"/>
    <lineage>
        <taxon>Bacteria</taxon>
        <taxon>Bacillati</taxon>
        <taxon>Actinomycetota</taxon>
        <taxon>Actinomycetes</taxon>
        <taxon>Kitasatosporales</taxon>
        <taxon>Streptomycetaceae</taxon>
        <taxon>Streptomyces</taxon>
    </lineage>
</organism>
<dbReference type="CDD" id="cd02440">
    <property type="entry name" value="AdoMet_MTases"/>
    <property type="match status" value="1"/>
</dbReference>
<dbReference type="InterPro" id="IPR041698">
    <property type="entry name" value="Methyltransf_25"/>
</dbReference>
<dbReference type="SUPFAM" id="SSF53335">
    <property type="entry name" value="S-adenosyl-L-methionine-dependent methyltransferases"/>
    <property type="match status" value="1"/>
</dbReference>
<reference evidence="5" key="1">
    <citation type="journal article" date="2015" name="J. Biotechnol.">
        <title>Complete genome sequence of the actinobacterium Streptomyces glaucescens GLA.O (DSM 40922) consisting of a linear chromosome and one linear plasmid.</title>
        <authorList>
            <person name="Ortseifen V."/>
            <person name="Winkler A."/>
            <person name="Albersmeier A."/>
            <person name="Wendler S."/>
            <person name="Puhler A."/>
            <person name="Kalinowski J."/>
            <person name="Ruckert C."/>
        </authorList>
    </citation>
    <scope>NUCLEOTIDE SEQUENCE [LARGE SCALE GENOMIC DNA]</scope>
    <source>
        <strain evidence="5">DSM 40922 / GLA O</strain>
    </source>
</reference>